<accession>A0A7G1KBQ5</accession>
<keyword evidence="3" id="KW-1185">Reference proteome</keyword>
<dbReference type="EMBL" id="AP023396">
    <property type="protein sequence ID" value="BCK52395.1"/>
    <property type="molecule type" value="Genomic_DNA"/>
</dbReference>
<dbReference type="RefSeq" id="WP_187686127.1">
    <property type="nucleotide sequence ID" value="NZ_AP023396.1"/>
</dbReference>
<feature type="region of interest" description="Disordered" evidence="1">
    <location>
        <begin position="1"/>
        <end position="24"/>
    </location>
</feature>
<proteinExistence type="predicted"/>
<protein>
    <submittedName>
        <fullName evidence="2">Uncharacterized protein</fullName>
    </submittedName>
</protein>
<dbReference type="Proteomes" id="UP000516173">
    <property type="component" value="Chromosome"/>
</dbReference>
<organism evidence="2 3">
    <name type="scientific">Nocardia wallacei</name>
    <dbReference type="NCBI Taxonomy" id="480035"/>
    <lineage>
        <taxon>Bacteria</taxon>
        <taxon>Bacillati</taxon>
        <taxon>Actinomycetota</taxon>
        <taxon>Actinomycetes</taxon>
        <taxon>Mycobacteriales</taxon>
        <taxon>Nocardiaceae</taxon>
        <taxon>Nocardia</taxon>
    </lineage>
</organism>
<feature type="compositionally biased region" description="Basic and acidic residues" evidence="1">
    <location>
        <begin position="1"/>
        <end position="15"/>
    </location>
</feature>
<reference evidence="2 3" key="1">
    <citation type="submission" date="2020-08" db="EMBL/GenBank/DDBJ databases">
        <title>Genome Sequencing of Nocardia wallacei strain FMUON74 and assembly.</title>
        <authorList>
            <person name="Toyokawa M."/>
            <person name="Uesaka K."/>
        </authorList>
    </citation>
    <scope>NUCLEOTIDE SEQUENCE [LARGE SCALE GENOMIC DNA]</scope>
    <source>
        <strain evidence="2 3">FMUON74</strain>
    </source>
</reference>
<dbReference type="GeneID" id="80344799"/>
<name>A0A7G1KBQ5_9NOCA</name>
<dbReference type="AlphaFoldDB" id="A0A7G1KBQ5"/>
<evidence type="ECO:0000256" key="1">
    <source>
        <dbReference type="SAM" id="MobiDB-lite"/>
    </source>
</evidence>
<evidence type="ECO:0000313" key="3">
    <source>
        <dbReference type="Proteomes" id="UP000516173"/>
    </source>
</evidence>
<dbReference type="KEGG" id="nwl:NWFMUON74_01670"/>
<evidence type="ECO:0000313" key="2">
    <source>
        <dbReference type="EMBL" id="BCK52395.1"/>
    </source>
</evidence>
<sequence>MTAEDRPSELRRRGEAAGVPGYADMTADELSEALGKMAKGIDAETAKQQAESKH</sequence>
<gene>
    <name evidence="2" type="ORF">NWFMUON74_01670</name>
</gene>